<keyword evidence="2" id="KW-1185">Reference proteome</keyword>
<dbReference type="EMBL" id="CP051682">
    <property type="protein sequence ID" value="QJD96146.1"/>
    <property type="molecule type" value="Genomic_DNA"/>
</dbReference>
<sequence>MQKSPFGMSPDEYQAWQAQENAHAREYLFSIGQPLVYEKDGQLIAEYPDGTIKPI</sequence>
<dbReference type="RefSeq" id="WP_169607265.1">
    <property type="nucleotide sequence ID" value="NZ_CP051682.1"/>
</dbReference>
<gene>
    <name evidence="1" type="ORF">HH214_09810</name>
</gene>
<evidence type="ECO:0000313" key="1">
    <source>
        <dbReference type="EMBL" id="QJD96146.1"/>
    </source>
</evidence>
<dbReference type="KEGG" id="mrob:HH214_09810"/>
<evidence type="ECO:0000313" key="2">
    <source>
        <dbReference type="Proteomes" id="UP000503278"/>
    </source>
</evidence>
<dbReference type="AlphaFoldDB" id="A0A7L5E6Z6"/>
<proteinExistence type="predicted"/>
<reference evidence="1 2" key="1">
    <citation type="submission" date="2020-04" db="EMBL/GenBank/DDBJ databases">
        <title>Genome sequencing of novel species.</title>
        <authorList>
            <person name="Heo J."/>
            <person name="Kim S.-J."/>
            <person name="Kim J.-S."/>
            <person name="Hong S.-B."/>
            <person name="Kwon S.-W."/>
        </authorList>
    </citation>
    <scope>NUCLEOTIDE SEQUENCE [LARGE SCALE GENOMIC DNA]</scope>
    <source>
        <strain evidence="1 2">F39-2</strain>
    </source>
</reference>
<dbReference type="Proteomes" id="UP000503278">
    <property type="component" value="Chromosome"/>
</dbReference>
<name>A0A7L5E6Z6_9SPHI</name>
<protein>
    <submittedName>
        <fullName evidence="1">Uncharacterized protein</fullName>
    </submittedName>
</protein>
<accession>A0A7L5E6Z6</accession>
<organism evidence="1 2">
    <name type="scientific">Mucilaginibacter robiniae</name>
    <dbReference type="NCBI Taxonomy" id="2728022"/>
    <lineage>
        <taxon>Bacteria</taxon>
        <taxon>Pseudomonadati</taxon>
        <taxon>Bacteroidota</taxon>
        <taxon>Sphingobacteriia</taxon>
        <taxon>Sphingobacteriales</taxon>
        <taxon>Sphingobacteriaceae</taxon>
        <taxon>Mucilaginibacter</taxon>
    </lineage>
</organism>